<keyword evidence="3" id="KW-1185">Reference proteome</keyword>
<comment type="caution">
    <text evidence="2">The sequence shown here is derived from an EMBL/GenBank/DDBJ whole genome shotgun (WGS) entry which is preliminary data.</text>
</comment>
<evidence type="ECO:0000313" key="3">
    <source>
        <dbReference type="Proteomes" id="UP001274896"/>
    </source>
</evidence>
<accession>A0AAE0QTF7</accession>
<feature type="compositionally biased region" description="Polar residues" evidence="1">
    <location>
        <begin position="75"/>
        <end position="84"/>
    </location>
</feature>
<sequence length="84" mass="9324">MPPGRLPGEAFQACPTGKRPRGRLRTRWRDYVSQLAWERLGGPPEELEEVSGEREVSCRTPNLENDNSGLFMAPSQAQSAGIEV</sequence>
<protein>
    <submittedName>
        <fullName evidence="2">Uncharacterized protein</fullName>
    </submittedName>
</protein>
<dbReference type="AlphaFoldDB" id="A0AAE0QTF7"/>
<organism evidence="2 3">
    <name type="scientific">Hemibagrus guttatus</name>
    <dbReference type="NCBI Taxonomy" id="175788"/>
    <lineage>
        <taxon>Eukaryota</taxon>
        <taxon>Metazoa</taxon>
        <taxon>Chordata</taxon>
        <taxon>Craniata</taxon>
        <taxon>Vertebrata</taxon>
        <taxon>Euteleostomi</taxon>
        <taxon>Actinopterygii</taxon>
        <taxon>Neopterygii</taxon>
        <taxon>Teleostei</taxon>
        <taxon>Ostariophysi</taxon>
        <taxon>Siluriformes</taxon>
        <taxon>Bagridae</taxon>
        <taxon>Hemibagrus</taxon>
    </lineage>
</organism>
<name>A0AAE0QTF7_9TELE</name>
<evidence type="ECO:0000313" key="2">
    <source>
        <dbReference type="EMBL" id="KAK3531461.1"/>
    </source>
</evidence>
<feature type="compositionally biased region" description="Polar residues" evidence="1">
    <location>
        <begin position="59"/>
        <end position="68"/>
    </location>
</feature>
<gene>
    <name evidence="2" type="ORF">QTP70_022090</name>
</gene>
<feature type="region of interest" description="Disordered" evidence="1">
    <location>
        <begin position="1"/>
        <end position="22"/>
    </location>
</feature>
<evidence type="ECO:0000256" key="1">
    <source>
        <dbReference type="SAM" id="MobiDB-lite"/>
    </source>
</evidence>
<proteinExistence type="predicted"/>
<feature type="region of interest" description="Disordered" evidence="1">
    <location>
        <begin position="44"/>
        <end position="84"/>
    </location>
</feature>
<dbReference type="Proteomes" id="UP001274896">
    <property type="component" value="Unassembled WGS sequence"/>
</dbReference>
<dbReference type="EMBL" id="JAUCMX010000011">
    <property type="protein sequence ID" value="KAK3531461.1"/>
    <property type="molecule type" value="Genomic_DNA"/>
</dbReference>
<reference evidence="2" key="1">
    <citation type="submission" date="2023-06" db="EMBL/GenBank/DDBJ databases">
        <title>Male Hemibagrus guttatus genome.</title>
        <authorList>
            <person name="Bian C."/>
        </authorList>
    </citation>
    <scope>NUCLEOTIDE SEQUENCE</scope>
    <source>
        <strain evidence="2">Male_cb2023</strain>
        <tissue evidence="2">Muscle</tissue>
    </source>
</reference>